<evidence type="ECO:0000313" key="2">
    <source>
        <dbReference type="EMBL" id="QEI09162.1"/>
    </source>
</evidence>
<sequence length="265" mass="28055">MGKSMEGKVIIVMGAGSVGEGWGNGKAAAVLYARAGGKIVAVDRKLSAAEETRSIIEGEGGECITVEADVSSADDIQRIVADTLARFGRIDVLHNNVGIAETGGPEDASIESWNRLIAINQTSVFLTCKYVLPVMKAQKSGVVINIGSIASRRWIGFPYLGYTASKAAIVGMTQNIAVEYAPHGVRCNCILPGLMDTPMIREPLKAAYGGDIETMKAKRHAQVPTGRMGDAWDVAYAALFLASDHARYITGVELPVDGGLTLKCV</sequence>
<keyword evidence="3" id="KW-1185">Reference proteome</keyword>
<dbReference type="KEGG" id="pacr:FXN63_06700"/>
<evidence type="ECO:0000256" key="1">
    <source>
        <dbReference type="ARBA" id="ARBA00006484"/>
    </source>
</evidence>
<dbReference type="PANTHER" id="PTHR42760">
    <property type="entry name" value="SHORT-CHAIN DEHYDROGENASES/REDUCTASES FAMILY MEMBER"/>
    <property type="match status" value="1"/>
</dbReference>
<accession>A0A5C0B3G9</accession>
<dbReference type="SUPFAM" id="SSF51735">
    <property type="entry name" value="NAD(P)-binding Rossmann-fold domains"/>
    <property type="match status" value="1"/>
</dbReference>
<dbReference type="Gene3D" id="3.40.50.720">
    <property type="entry name" value="NAD(P)-binding Rossmann-like Domain"/>
    <property type="match status" value="1"/>
</dbReference>
<dbReference type="AlphaFoldDB" id="A0A5C0B3G9"/>
<evidence type="ECO:0000313" key="3">
    <source>
        <dbReference type="Proteomes" id="UP000325161"/>
    </source>
</evidence>
<dbReference type="PRINTS" id="PR00080">
    <property type="entry name" value="SDRFAMILY"/>
</dbReference>
<dbReference type="GO" id="GO:0016616">
    <property type="term" value="F:oxidoreductase activity, acting on the CH-OH group of donors, NAD or NADP as acceptor"/>
    <property type="evidence" value="ECO:0007669"/>
    <property type="project" value="TreeGrafter"/>
</dbReference>
<protein>
    <submittedName>
        <fullName evidence="2">SDR family oxidoreductase</fullName>
    </submittedName>
</protein>
<dbReference type="FunFam" id="3.40.50.720:FF:000084">
    <property type="entry name" value="Short-chain dehydrogenase reductase"/>
    <property type="match status" value="1"/>
</dbReference>
<dbReference type="PRINTS" id="PR00081">
    <property type="entry name" value="GDHRDH"/>
</dbReference>
<dbReference type="Proteomes" id="UP000325161">
    <property type="component" value="Chromosome"/>
</dbReference>
<comment type="similarity">
    <text evidence="1">Belongs to the short-chain dehydrogenases/reductases (SDR) family.</text>
</comment>
<organism evidence="2 3">
    <name type="scientific">Pigmentiphaga aceris</name>
    <dbReference type="NCBI Taxonomy" id="1940612"/>
    <lineage>
        <taxon>Bacteria</taxon>
        <taxon>Pseudomonadati</taxon>
        <taxon>Pseudomonadota</taxon>
        <taxon>Betaproteobacteria</taxon>
        <taxon>Burkholderiales</taxon>
        <taxon>Alcaligenaceae</taxon>
        <taxon>Pigmentiphaga</taxon>
    </lineage>
</organism>
<name>A0A5C0B3G9_9BURK</name>
<dbReference type="InterPro" id="IPR020904">
    <property type="entry name" value="Sc_DH/Rdtase_CS"/>
</dbReference>
<dbReference type="GO" id="GO:0048038">
    <property type="term" value="F:quinone binding"/>
    <property type="evidence" value="ECO:0007669"/>
    <property type="project" value="TreeGrafter"/>
</dbReference>
<dbReference type="PROSITE" id="PS00061">
    <property type="entry name" value="ADH_SHORT"/>
    <property type="match status" value="1"/>
</dbReference>
<dbReference type="GO" id="GO:0006633">
    <property type="term" value="P:fatty acid biosynthetic process"/>
    <property type="evidence" value="ECO:0007669"/>
    <property type="project" value="TreeGrafter"/>
</dbReference>
<dbReference type="CDD" id="cd05233">
    <property type="entry name" value="SDR_c"/>
    <property type="match status" value="1"/>
</dbReference>
<reference evidence="2 3" key="1">
    <citation type="submission" date="2019-08" db="EMBL/GenBank/DDBJ databases">
        <title>Amphibian skin-associated Pigmentiphaga: genome sequence and occurrence across geography and hosts.</title>
        <authorList>
            <person name="Bletz M.C."/>
            <person name="Bunk B."/>
            <person name="Sproeer C."/>
            <person name="Biwer P."/>
            <person name="Reiter S."/>
            <person name="Rabemananjara F.C.E."/>
            <person name="Schulz S."/>
            <person name="Overmann J."/>
            <person name="Vences M."/>
        </authorList>
    </citation>
    <scope>NUCLEOTIDE SEQUENCE [LARGE SCALE GENOMIC DNA]</scope>
    <source>
        <strain evidence="2 3">Mada1488</strain>
    </source>
</reference>
<dbReference type="RefSeq" id="WP_148819024.1">
    <property type="nucleotide sequence ID" value="NZ_CP043046.1"/>
</dbReference>
<dbReference type="EMBL" id="CP043046">
    <property type="protein sequence ID" value="QEI09162.1"/>
    <property type="molecule type" value="Genomic_DNA"/>
</dbReference>
<dbReference type="PANTHER" id="PTHR42760:SF122">
    <property type="entry name" value="NAD(P)-BINDING PROTEIN"/>
    <property type="match status" value="1"/>
</dbReference>
<dbReference type="OrthoDB" id="9178657at2"/>
<dbReference type="Pfam" id="PF13561">
    <property type="entry name" value="adh_short_C2"/>
    <property type="match status" value="1"/>
</dbReference>
<dbReference type="InterPro" id="IPR036291">
    <property type="entry name" value="NAD(P)-bd_dom_sf"/>
</dbReference>
<dbReference type="InterPro" id="IPR002347">
    <property type="entry name" value="SDR_fam"/>
</dbReference>
<gene>
    <name evidence="2" type="ORF">FXN63_06700</name>
</gene>
<proteinExistence type="inferred from homology"/>